<dbReference type="Proteomes" id="UP000000864">
    <property type="component" value="Segment"/>
</dbReference>
<evidence type="ECO:0000313" key="2">
    <source>
        <dbReference type="Proteomes" id="UP000000864"/>
    </source>
</evidence>
<name>Q8QN86_ESV1K</name>
<sequence length="100" mass="11178">MHPVAGAIALDHSTCAVMMCCQHPVQVVLSKSTLREGFLVCANHSRDIREWLDSKGNAGACTTSHVRKRRQHRCNVKSTAPKITRLFLFHSTTCTRHGEH</sequence>
<dbReference type="KEGG" id="vg:920607"/>
<proteinExistence type="predicted"/>
<reference evidence="1 2" key="3">
    <citation type="journal article" date="2000" name="Virology">
        <title>Characterization and immunolocalization of major structural proteins in the brown algal virus EsV-1.</title>
        <authorList>
            <person name="Delaroque N."/>
            <person name="Wolf S."/>
            <person name="Muller D.G."/>
            <person name="Knippers R."/>
        </authorList>
    </citation>
    <scope>NUCLEOTIDE SEQUENCE [LARGE SCALE GENOMIC DNA]</scope>
    <source>
        <strain evidence="2">Isolate New Zealand/Kaikoura/1988</strain>
    </source>
</reference>
<dbReference type="EMBL" id="AF204951">
    <property type="protein sequence ID" value="AAK14617.1"/>
    <property type="molecule type" value="Genomic_DNA"/>
</dbReference>
<evidence type="ECO:0000313" key="1">
    <source>
        <dbReference type="EMBL" id="AAK14617.1"/>
    </source>
</evidence>
<organismHost>
    <name type="scientific">Ectocarpus siliculosus</name>
    <name type="common">Brown alga</name>
    <name type="synonym">Conferva siliculosa</name>
    <dbReference type="NCBI Taxonomy" id="2880"/>
</organismHost>
<protein>
    <submittedName>
        <fullName evidence="1">EsV-1-203</fullName>
    </submittedName>
</protein>
<accession>Q8QN86</accession>
<organism evidence="1 2">
    <name type="scientific">Ectocarpus siliculosus virus 1 (isolate New Zealand/Kaikoura/1988)</name>
    <name type="common">EsV-1</name>
    <dbReference type="NCBI Taxonomy" id="654926"/>
    <lineage>
        <taxon>Viruses</taxon>
        <taxon>Varidnaviria</taxon>
        <taxon>Bamfordvirae</taxon>
        <taxon>Nucleocytoviricota</taxon>
        <taxon>Megaviricetes</taxon>
        <taxon>Algavirales</taxon>
        <taxon>Phycodnaviridae</taxon>
        <taxon>Phaeovirus</taxon>
        <taxon>Phaeovirus unasiliculosus</taxon>
        <taxon>Ectocarpus siliculosus virus 1</taxon>
    </lineage>
</organism>
<reference evidence="1 2" key="4">
    <citation type="journal article" date="2000" name="Virology">
        <title>The brown algal virus EsV-1 particle contains a putative hybrid histidine kinase.</title>
        <authorList>
            <person name="Delaroque N."/>
            <person name="Wolf S."/>
            <person name="Muller D.G."/>
            <person name="Knippers R."/>
        </authorList>
    </citation>
    <scope>NUCLEOTIDE SEQUENCE [LARGE SCALE GENOMIC DNA]</scope>
    <source>
        <strain evidence="2">Isolate New Zealand/Kaikoura/1988</strain>
    </source>
</reference>
<reference evidence="1 2" key="2">
    <citation type="journal article" date="1998" name="Adv. Virus Res.">
        <title>Viruses in marine brown algae.</title>
        <authorList>
            <person name="Muller D.G."/>
            <person name="Kapp M."/>
            <person name="Knippers R."/>
        </authorList>
    </citation>
    <scope>NUCLEOTIDE SEQUENCE [LARGE SCALE GENOMIC DNA]</scope>
    <source>
        <strain evidence="2">Isolate New Zealand/Kaikoura/1988</strain>
    </source>
</reference>
<reference evidence="1 2" key="1">
    <citation type="journal article" date="1995" name="Virology">
        <title>Coat protein of the Ectocarpus siliculosus virus.</title>
        <authorList>
            <person name="Klein M."/>
            <person name="Lanka S.T."/>
            <person name="Knippers R."/>
            <person name="Muller D.G."/>
        </authorList>
    </citation>
    <scope>NUCLEOTIDE SEQUENCE [LARGE SCALE GENOMIC DNA]</scope>
    <source>
        <strain evidence="2">Isolate New Zealand/Kaikoura/1988</strain>
    </source>
</reference>
<keyword evidence="2" id="KW-1185">Reference proteome</keyword>
<gene>
    <name evidence="1" type="primary">ORF 203</name>
</gene>